<keyword evidence="3 10" id="KW-0963">Cytoplasm</keyword>
<dbReference type="NCBIfam" id="NF001968">
    <property type="entry name" value="PRK00750.1-2"/>
    <property type="match status" value="1"/>
</dbReference>
<reference evidence="11 12" key="1">
    <citation type="submission" date="2017-04" db="EMBL/GenBank/DDBJ databases">
        <authorList>
            <person name="Afonso C.L."/>
            <person name="Miller P.J."/>
            <person name="Scott M.A."/>
            <person name="Spackman E."/>
            <person name="Goraichik I."/>
            <person name="Dimitrov K.M."/>
            <person name="Suarez D.L."/>
            <person name="Swayne D.E."/>
        </authorList>
    </citation>
    <scope>NUCLEOTIDE SEQUENCE [LARGE SCALE GENOMIC DNA]</scope>
    <source>
        <strain evidence="11 12">CGMCC 1.12644</strain>
    </source>
</reference>
<dbReference type="GO" id="GO:0000049">
    <property type="term" value="F:tRNA binding"/>
    <property type="evidence" value="ECO:0007669"/>
    <property type="project" value="InterPro"/>
</dbReference>
<dbReference type="PANTHER" id="PTHR37940:SF1">
    <property type="entry name" value="LYSINE--TRNA LIGASE"/>
    <property type="match status" value="1"/>
</dbReference>
<dbReference type="InterPro" id="IPR020751">
    <property type="entry name" value="aa-tRNA-synth_I_codon-bd_sub2"/>
</dbReference>
<comment type="similarity">
    <text evidence="2 10">Belongs to the class-I aminoacyl-tRNA synthetase family.</text>
</comment>
<evidence type="ECO:0000256" key="6">
    <source>
        <dbReference type="ARBA" id="ARBA00022840"/>
    </source>
</evidence>
<dbReference type="Proteomes" id="UP000192330">
    <property type="component" value="Unassembled WGS sequence"/>
</dbReference>
<dbReference type="SUPFAM" id="SSF52374">
    <property type="entry name" value="Nucleotidylyl transferase"/>
    <property type="match status" value="1"/>
</dbReference>
<dbReference type="SUPFAM" id="SSF48163">
    <property type="entry name" value="An anticodon-binding domain of class I aminoacyl-tRNA synthetases"/>
    <property type="match status" value="1"/>
</dbReference>
<dbReference type="Pfam" id="PF01921">
    <property type="entry name" value="tRNA-synt_1f"/>
    <property type="match status" value="1"/>
</dbReference>
<dbReference type="AlphaFoldDB" id="A0A1W2D1D6"/>
<dbReference type="Gene3D" id="1.10.10.350">
    <property type="match status" value="1"/>
</dbReference>
<dbReference type="OrthoDB" id="9803151at2"/>
<dbReference type="EC" id="6.1.1.6" evidence="10"/>
<evidence type="ECO:0000256" key="5">
    <source>
        <dbReference type="ARBA" id="ARBA00022741"/>
    </source>
</evidence>
<dbReference type="PANTHER" id="PTHR37940">
    <property type="entry name" value="LYSINE--TRNA LIGASE"/>
    <property type="match status" value="1"/>
</dbReference>
<dbReference type="InterPro" id="IPR001412">
    <property type="entry name" value="aa-tRNA-synth_I_CS"/>
</dbReference>
<dbReference type="RefSeq" id="WP_084353435.1">
    <property type="nucleotide sequence ID" value="NZ_FWYD01000010.1"/>
</dbReference>
<evidence type="ECO:0000256" key="10">
    <source>
        <dbReference type="HAMAP-Rule" id="MF_00177"/>
    </source>
</evidence>
<feature type="short sequence motif" description="'KMSKS' region" evidence="10">
    <location>
        <begin position="290"/>
        <end position="294"/>
    </location>
</feature>
<dbReference type="PROSITE" id="PS00178">
    <property type="entry name" value="AA_TRNA_LIGASE_I"/>
    <property type="match status" value="1"/>
</dbReference>
<organism evidence="11 12">
    <name type="scientific">Primorskyibacter flagellatus</name>
    <dbReference type="NCBI Taxonomy" id="1387277"/>
    <lineage>
        <taxon>Bacteria</taxon>
        <taxon>Pseudomonadati</taxon>
        <taxon>Pseudomonadota</taxon>
        <taxon>Alphaproteobacteria</taxon>
        <taxon>Rhodobacterales</taxon>
        <taxon>Roseobacteraceae</taxon>
        <taxon>Primorskyibacter</taxon>
    </lineage>
</organism>
<accession>A0A1W2D1D6</accession>
<evidence type="ECO:0000256" key="1">
    <source>
        <dbReference type="ARBA" id="ARBA00004496"/>
    </source>
</evidence>
<feature type="short sequence motif" description="'HIGH' region" evidence="10">
    <location>
        <begin position="44"/>
        <end position="52"/>
    </location>
</feature>
<protein>
    <recommendedName>
        <fullName evidence="10">Lysine--tRNA ligase</fullName>
        <ecNumber evidence="10">6.1.1.6</ecNumber>
    </recommendedName>
    <alternativeName>
        <fullName evidence="10">Lysyl-tRNA synthetase</fullName>
        <shortName evidence="10">LysRS</shortName>
    </alternativeName>
</protein>
<evidence type="ECO:0000256" key="7">
    <source>
        <dbReference type="ARBA" id="ARBA00022917"/>
    </source>
</evidence>
<dbReference type="EMBL" id="FWYD01000010">
    <property type="protein sequence ID" value="SMC91329.1"/>
    <property type="molecule type" value="Genomic_DNA"/>
</dbReference>
<dbReference type="InterPro" id="IPR002904">
    <property type="entry name" value="Lys-tRNA-ligase"/>
</dbReference>
<sequence length="526" mass="59491">MSEIRDAALTSKAWPFEEARRVLKRYEKAPPEKGYVLFETGYGPSGLPHIGTFGEVARTTMIKRAFELISDIPTRLICFSDDLDGMRKVPGNVPNQDALQEHLQKPLTSVPDPFGEYESFGDHNNAMLRRFLDTFGFEYEFISATEFYRSGKFDEVLLRAAERYDDVMKIMLKSLRDERQQTYSIFLPIHPETGRVLYVPMKEVNAKDGTITFDDPDGREWTLPVTGGNVKLQWKPDFGARWAALGVDFEMYGKDHSTNTPIYDGICKVLGMRPPEHFTYELFLDDQGHKISKSSGNGVSIDQWLTYASTESLSYFMYLKPKTAKRMHFDVIPKAVDEYHQQLRAYPTQDLKAQLNNPVWHIHGGDVPESRMVVPFSMLLNLASVAGAEDKETLWGFMRRYAPDASPETHPDLDQAAGFAVRYYNDFVKPAKVFRAATDLEREALMELRDGLAAWDGPADGEALQGLVFSCGRERFDPMRDWFKALYEVLLGASQGPRFGGFIALYGVDETVALIDKALAGELLAA</sequence>
<evidence type="ECO:0000256" key="4">
    <source>
        <dbReference type="ARBA" id="ARBA00022598"/>
    </source>
</evidence>
<evidence type="ECO:0000313" key="12">
    <source>
        <dbReference type="Proteomes" id="UP000192330"/>
    </source>
</evidence>
<dbReference type="InterPro" id="IPR008925">
    <property type="entry name" value="aa_tRNA-synth_I_cd-bd_sf"/>
</dbReference>
<dbReference type="GO" id="GO:0005737">
    <property type="term" value="C:cytoplasm"/>
    <property type="evidence" value="ECO:0007669"/>
    <property type="project" value="UniProtKB-SubCell"/>
</dbReference>
<evidence type="ECO:0000256" key="2">
    <source>
        <dbReference type="ARBA" id="ARBA00005594"/>
    </source>
</evidence>
<keyword evidence="4 10" id="KW-0436">Ligase</keyword>
<keyword evidence="5 10" id="KW-0547">Nucleotide-binding</keyword>
<dbReference type="GO" id="GO:0005524">
    <property type="term" value="F:ATP binding"/>
    <property type="evidence" value="ECO:0007669"/>
    <property type="project" value="UniProtKB-UniRule"/>
</dbReference>
<dbReference type="NCBIfam" id="TIGR00467">
    <property type="entry name" value="lysS_arch"/>
    <property type="match status" value="1"/>
</dbReference>
<dbReference type="STRING" id="1387277.SAMN06295998_11052"/>
<name>A0A1W2D1D6_9RHOB</name>
<dbReference type="Gene3D" id="3.40.50.620">
    <property type="entry name" value="HUPs"/>
    <property type="match status" value="2"/>
</dbReference>
<evidence type="ECO:0000256" key="9">
    <source>
        <dbReference type="ARBA" id="ARBA00048573"/>
    </source>
</evidence>
<keyword evidence="8 10" id="KW-0030">Aminoacyl-tRNA synthetase</keyword>
<feature type="binding site" evidence="10">
    <location>
        <position position="293"/>
    </location>
    <ligand>
        <name>ATP</name>
        <dbReference type="ChEBI" id="CHEBI:30616"/>
    </ligand>
</feature>
<keyword evidence="7 10" id="KW-0648">Protein biosynthesis</keyword>
<dbReference type="InterPro" id="IPR014729">
    <property type="entry name" value="Rossmann-like_a/b/a_fold"/>
</dbReference>
<proteinExistence type="inferred from homology"/>
<dbReference type="HAMAP" id="MF_00177">
    <property type="entry name" value="Lys_tRNA_synth_class1"/>
    <property type="match status" value="1"/>
</dbReference>
<comment type="catalytic activity">
    <reaction evidence="9 10">
        <text>tRNA(Lys) + L-lysine + ATP = L-lysyl-tRNA(Lys) + AMP + diphosphate</text>
        <dbReference type="Rhea" id="RHEA:20792"/>
        <dbReference type="Rhea" id="RHEA-COMP:9696"/>
        <dbReference type="Rhea" id="RHEA-COMP:9697"/>
        <dbReference type="ChEBI" id="CHEBI:30616"/>
        <dbReference type="ChEBI" id="CHEBI:32551"/>
        <dbReference type="ChEBI" id="CHEBI:33019"/>
        <dbReference type="ChEBI" id="CHEBI:78442"/>
        <dbReference type="ChEBI" id="CHEBI:78529"/>
        <dbReference type="ChEBI" id="CHEBI:456215"/>
        <dbReference type="EC" id="6.1.1.6"/>
    </reaction>
</comment>
<evidence type="ECO:0000313" key="11">
    <source>
        <dbReference type="EMBL" id="SMC91329.1"/>
    </source>
</evidence>
<gene>
    <name evidence="10" type="primary">lysS</name>
    <name evidence="11" type="ORF">SAMN06295998_11052</name>
</gene>
<keyword evidence="12" id="KW-1185">Reference proteome</keyword>
<evidence type="ECO:0000256" key="8">
    <source>
        <dbReference type="ARBA" id="ARBA00023146"/>
    </source>
</evidence>
<dbReference type="GO" id="GO:0006430">
    <property type="term" value="P:lysyl-tRNA aminoacylation"/>
    <property type="evidence" value="ECO:0007669"/>
    <property type="project" value="UniProtKB-UniRule"/>
</dbReference>
<comment type="subcellular location">
    <subcellularLocation>
        <location evidence="1 10">Cytoplasm</location>
    </subcellularLocation>
</comment>
<dbReference type="GO" id="GO:0004824">
    <property type="term" value="F:lysine-tRNA ligase activity"/>
    <property type="evidence" value="ECO:0007669"/>
    <property type="project" value="UniProtKB-UniRule"/>
</dbReference>
<evidence type="ECO:0000256" key="3">
    <source>
        <dbReference type="ARBA" id="ARBA00022490"/>
    </source>
</evidence>
<keyword evidence="6 10" id="KW-0067">ATP-binding</keyword>